<dbReference type="Proteomes" id="UP001500547">
    <property type="component" value="Unassembled WGS sequence"/>
</dbReference>
<sequence length="82" mass="8558">MGAPDSLGTLADIAAACDARALAATLLAITRYAEFPSRAAQEVVACHLDCVADEDACDNATRAIASLLSRCWLYGEIARTGQ</sequence>
<reference evidence="2" key="1">
    <citation type="journal article" date="2019" name="Int. J. Syst. Evol. Microbiol.">
        <title>The Global Catalogue of Microorganisms (GCM) 10K type strain sequencing project: providing services to taxonomists for standard genome sequencing and annotation.</title>
        <authorList>
            <consortium name="The Broad Institute Genomics Platform"/>
            <consortium name="The Broad Institute Genome Sequencing Center for Infectious Disease"/>
            <person name="Wu L."/>
            <person name="Ma J."/>
        </authorList>
    </citation>
    <scope>NUCLEOTIDE SEQUENCE [LARGE SCALE GENOMIC DNA]</scope>
    <source>
        <strain evidence="2">JCM 18715</strain>
    </source>
</reference>
<dbReference type="RefSeq" id="WP_345534106.1">
    <property type="nucleotide sequence ID" value="NZ_BAABLD010000015.1"/>
</dbReference>
<evidence type="ECO:0000313" key="1">
    <source>
        <dbReference type="EMBL" id="GAA5169857.1"/>
    </source>
</evidence>
<gene>
    <name evidence="1" type="ORF">GCM10025770_31950</name>
</gene>
<evidence type="ECO:0000313" key="2">
    <source>
        <dbReference type="Proteomes" id="UP001500547"/>
    </source>
</evidence>
<organism evidence="1 2">
    <name type="scientific">Viridibacterium curvum</name>
    <dbReference type="NCBI Taxonomy" id="1101404"/>
    <lineage>
        <taxon>Bacteria</taxon>
        <taxon>Pseudomonadati</taxon>
        <taxon>Pseudomonadota</taxon>
        <taxon>Betaproteobacteria</taxon>
        <taxon>Rhodocyclales</taxon>
        <taxon>Rhodocyclaceae</taxon>
        <taxon>Viridibacterium</taxon>
    </lineage>
</organism>
<protein>
    <submittedName>
        <fullName evidence="1">Uncharacterized protein</fullName>
    </submittedName>
</protein>
<keyword evidence="2" id="KW-1185">Reference proteome</keyword>
<accession>A0ABP9R000</accession>
<name>A0ABP9R000_9RHOO</name>
<dbReference type="EMBL" id="BAABLD010000015">
    <property type="protein sequence ID" value="GAA5169857.1"/>
    <property type="molecule type" value="Genomic_DNA"/>
</dbReference>
<proteinExistence type="predicted"/>
<comment type="caution">
    <text evidence="1">The sequence shown here is derived from an EMBL/GenBank/DDBJ whole genome shotgun (WGS) entry which is preliminary data.</text>
</comment>